<dbReference type="Proteomes" id="UP000328848">
    <property type="component" value="Unassembled WGS sequence"/>
</dbReference>
<sequence>MIGIYISTSLFTLLLASMLIGLGMVWKGVSNNPDN</sequence>
<dbReference type="NCBIfam" id="NF041477">
    <property type="entry name" value="YnaM_YnfT_fam"/>
    <property type="match status" value="1"/>
</dbReference>
<evidence type="ECO:0000256" key="1">
    <source>
        <dbReference type="SAM" id="Phobius"/>
    </source>
</evidence>
<keyword evidence="1" id="KW-0812">Transmembrane</keyword>
<dbReference type="EMBL" id="CAAHGQ010000047">
    <property type="protein sequence ID" value="VGP84695.1"/>
    <property type="molecule type" value="Genomic_DNA"/>
</dbReference>
<organism evidence="2 3">
    <name type="scientific">Klebsiella africana</name>
    <dbReference type="NCBI Taxonomy" id="2489010"/>
    <lineage>
        <taxon>Bacteria</taxon>
        <taxon>Pseudomonadati</taxon>
        <taxon>Pseudomonadota</taxon>
        <taxon>Gammaproteobacteria</taxon>
        <taxon>Enterobacterales</taxon>
        <taxon>Enterobacteriaceae</taxon>
        <taxon>Klebsiella/Raoultella group</taxon>
        <taxon>Klebsiella</taxon>
    </lineage>
</organism>
<comment type="caution">
    <text evidence="2">The sequence shown here is derived from an EMBL/GenBank/DDBJ whole genome shotgun (WGS) entry which is preliminary data.</text>
</comment>
<reference evidence="2 3" key="1">
    <citation type="submission" date="2019-04" db="EMBL/GenBank/DDBJ databases">
        <authorList>
            <person name="Brisse S."/>
            <person name="Rodrigues C."/>
        </authorList>
    </citation>
    <scope>NUCLEOTIDE SEQUENCE [LARGE SCALE GENOMIC DNA]</scope>
    <source>
        <strain evidence="2">SB5857</strain>
    </source>
</reference>
<dbReference type="RefSeq" id="WP_369763908.1">
    <property type="nucleotide sequence ID" value="NZ_CAAHGQ010000047.1"/>
</dbReference>
<keyword evidence="1" id="KW-0472">Membrane</keyword>
<dbReference type="InterPro" id="IPR048193">
    <property type="entry name" value="YnaM_YnfT"/>
</dbReference>
<accession>A0A8B6IMM2</accession>
<gene>
    <name evidence="2" type="ORF">SB5857_01581</name>
</gene>
<evidence type="ECO:0000313" key="3">
    <source>
        <dbReference type="Proteomes" id="UP000328848"/>
    </source>
</evidence>
<feature type="transmembrane region" description="Helical" evidence="1">
    <location>
        <begin position="6"/>
        <end position="26"/>
    </location>
</feature>
<protein>
    <submittedName>
        <fullName evidence="2">Uncharacterized protein</fullName>
    </submittedName>
</protein>
<evidence type="ECO:0000313" key="2">
    <source>
        <dbReference type="EMBL" id="VGP84695.1"/>
    </source>
</evidence>
<proteinExistence type="predicted"/>
<name>A0A8B6IMM2_9ENTR</name>
<keyword evidence="1" id="KW-1133">Transmembrane helix</keyword>
<dbReference type="AlphaFoldDB" id="A0A8B6IMM2"/>